<accession>A0A0M2HJG8</accession>
<comment type="caution">
    <text evidence="1">The sequence shown here is derived from an EMBL/GenBank/DDBJ whole genome shotgun (WGS) entry which is preliminary data.</text>
</comment>
<dbReference type="STRING" id="273678.RS84_03527"/>
<dbReference type="Gene3D" id="3.40.50.12580">
    <property type="match status" value="1"/>
</dbReference>
<dbReference type="InterPro" id="IPR043148">
    <property type="entry name" value="TagF_C"/>
</dbReference>
<gene>
    <name evidence="1" type="ORF">RS84_03527</name>
</gene>
<dbReference type="AlphaFoldDB" id="A0A0M2HJG8"/>
<dbReference type="GO" id="GO:0047355">
    <property type="term" value="F:CDP-glycerol glycerophosphotransferase activity"/>
    <property type="evidence" value="ECO:0007669"/>
    <property type="project" value="InterPro"/>
</dbReference>
<dbReference type="SUPFAM" id="SSF53756">
    <property type="entry name" value="UDP-Glycosyltransferase/glycogen phosphorylase"/>
    <property type="match status" value="1"/>
</dbReference>
<evidence type="ECO:0000313" key="1">
    <source>
        <dbReference type="EMBL" id="KJL46885.1"/>
    </source>
</evidence>
<dbReference type="InterPro" id="IPR007554">
    <property type="entry name" value="Glycerophosphate_synth"/>
</dbReference>
<dbReference type="Pfam" id="PF04464">
    <property type="entry name" value="Glyphos_transf"/>
    <property type="match status" value="1"/>
</dbReference>
<evidence type="ECO:0000313" key="2">
    <source>
        <dbReference type="Proteomes" id="UP000033900"/>
    </source>
</evidence>
<keyword evidence="2" id="KW-1185">Reference proteome</keyword>
<protein>
    <recommendedName>
        <fullName evidence="3">CDP-Glycerol:Poly(Glycerophosphate) glycerophosphotransferase</fullName>
    </recommendedName>
</protein>
<dbReference type="GO" id="GO:0016020">
    <property type="term" value="C:membrane"/>
    <property type="evidence" value="ECO:0007669"/>
    <property type="project" value="InterPro"/>
</dbReference>
<organism evidence="1 2">
    <name type="scientific">Microbacterium hydrocarbonoxydans</name>
    <dbReference type="NCBI Taxonomy" id="273678"/>
    <lineage>
        <taxon>Bacteria</taxon>
        <taxon>Bacillati</taxon>
        <taxon>Actinomycetota</taxon>
        <taxon>Actinomycetes</taxon>
        <taxon>Micrococcales</taxon>
        <taxon>Microbacteriaceae</taxon>
        <taxon>Microbacterium</taxon>
    </lineage>
</organism>
<dbReference type="Proteomes" id="UP000033900">
    <property type="component" value="Unassembled WGS sequence"/>
</dbReference>
<evidence type="ECO:0008006" key="3">
    <source>
        <dbReference type="Google" id="ProtNLM"/>
    </source>
</evidence>
<dbReference type="EMBL" id="JYJB01000010">
    <property type="protein sequence ID" value="KJL46885.1"/>
    <property type="molecule type" value="Genomic_DNA"/>
</dbReference>
<proteinExistence type="predicted"/>
<reference evidence="1 2" key="1">
    <citation type="submission" date="2015-02" db="EMBL/GenBank/DDBJ databases">
        <title>Draft genome sequences of ten Microbacterium spp. with emphasis on heavy metal contaminated environments.</title>
        <authorList>
            <person name="Corretto E."/>
        </authorList>
    </citation>
    <scope>NUCLEOTIDE SEQUENCE [LARGE SCALE GENOMIC DNA]</scope>
    <source>
        <strain evidence="1 2">SA35</strain>
    </source>
</reference>
<sequence length="446" mass="50265">MARNTARNPVPGIPNGYPGRMGAVRDAKKAYRLLKKALRSRSAVQRVRRRLGDGEQHPSGHYKIAVYFADGAVNMYQMRQWYRPLAELAKRWPVVVLSRSATGAEKLLDEDAPPVAFVPTVRDLERFIADQDIRIVLYVNQNTRNFQMFRYGRRWHVFINHGESDKMYMTTNQYKAYDYSFIAGQAARDRLTRTLWDFDINRRTFEIGRPQADHYSGALPYTPDERTVVLYAPTWEGDRPSAHYGSIATHGEALVGALLATGRHRVIYRPHPRSGVIDHEYGAAHRRIIAAISAANAADAAAQHVYDDGPELGWQLAAADVAVVDISAMVYDRLAVGKPLMITRPVDERASVDTNGYLSDCEWLTAEAAHDIVAEVERVGADEAAIARLRMWVQHYFGDTTPGVATAKFHAAVEQLMQKWDAWQAHEMGAVRPDEDDDDEEADEDD</sequence>
<dbReference type="PATRIC" id="fig|273678.4.peg.3522"/>
<name>A0A0M2HJG8_9MICO</name>